<dbReference type="WBParaSite" id="NBR_0001007901-mRNA-1">
    <property type="protein sequence ID" value="NBR_0001007901-mRNA-1"/>
    <property type="gene ID" value="NBR_0001007901"/>
</dbReference>
<evidence type="ECO:0000313" key="3">
    <source>
        <dbReference type="WBParaSite" id="NBR_0001007901-mRNA-1"/>
    </source>
</evidence>
<evidence type="ECO:0000313" key="2">
    <source>
        <dbReference type="Proteomes" id="UP000271162"/>
    </source>
</evidence>
<reference evidence="1 2" key="2">
    <citation type="submission" date="2018-11" db="EMBL/GenBank/DDBJ databases">
        <authorList>
            <consortium name="Pathogen Informatics"/>
        </authorList>
    </citation>
    <scope>NUCLEOTIDE SEQUENCE [LARGE SCALE GENOMIC DNA]</scope>
</reference>
<gene>
    <name evidence="1" type="ORF">NBR_LOCUS10080</name>
</gene>
<proteinExistence type="predicted"/>
<name>A0A0N4Y2V8_NIPBR</name>
<dbReference type="Proteomes" id="UP000271162">
    <property type="component" value="Unassembled WGS sequence"/>
</dbReference>
<keyword evidence="2" id="KW-1185">Reference proteome</keyword>
<accession>A0A0N4Y2V8</accession>
<sequence length="88" mass="9719">MGEQFQPARAHYGSSVINNGAKIGLWGERQLSEVFRQADTAKWADSGSQPFSWCRQLLEKVEQFTGAGWLVGAPPRHLAVRVPALIVL</sequence>
<dbReference type="AlphaFoldDB" id="A0A0N4Y2V8"/>
<reference evidence="3" key="1">
    <citation type="submission" date="2017-02" db="UniProtKB">
        <authorList>
            <consortium name="WormBaseParasite"/>
        </authorList>
    </citation>
    <scope>IDENTIFICATION</scope>
</reference>
<protein>
    <submittedName>
        <fullName evidence="3">Transposase</fullName>
    </submittedName>
</protein>
<evidence type="ECO:0000313" key="1">
    <source>
        <dbReference type="EMBL" id="VDL73669.1"/>
    </source>
</evidence>
<dbReference type="EMBL" id="UYSL01020250">
    <property type="protein sequence ID" value="VDL73669.1"/>
    <property type="molecule type" value="Genomic_DNA"/>
</dbReference>
<organism evidence="3">
    <name type="scientific">Nippostrongylus brasiliensis</name>
    <name type="common">Rat hookworm</name>
    <dbReference type="NCBI Taxonomy" id="27835"/>
    <lineage>
        <taxon>Eukaryota</taxon>
        <taxon>Metazoa</taxon>
        <taxon>Ecdysozoa</taxon>
        <taxon>Nematoda</taxon>
        <taxon>Chromadorea</taxon>
        <taxon>Rhabditida</taxon>
        <taxon>Rhabditina</taxon>
        <taxon>Rhabditomorpha</taxon>
        <taxon>Strongyloidea</taxon>
        <taxon>Heligmosomidae</taxon>
        <taxon>Nippostrongylus</taxon>
    </lineage>
</organism>